<protein>
    <submittedName>
        <fullName evidence="2">Uncharacterized protein</fullName>
    </submittedName>
</protein>
<keyword evidence="3" id="KW-1185">Reference proteome</keyword>
<feature type="region of interest" description="Disordered" evidence="1">
    <location>
        <begin position="85"/>
        <end position="165"/>
    </location>
</feature>
<proteinExistence type="predicted"/>
<evidence type="ECO:0000256" key="1">
    <source>
        <dbReference type="SAM" id="MobiDB-lite"/>
    </source>
</evidence>
<name>A0A433DD46_9FUNG</name>
<organism evidence="2 3">
    <name type="scientific">Jimgerdemannia flammicorona</name>
    <dbReference type="NCBI Taxonomy" id="994334"/>
    <lineage>
        <taxon>Eukaryota</taxon>
        <taxon>Fungi</taxon>
        <taxon>Fungi incertae sedis</taxon>
        <taxon>Mucoromycota</taxon>
        <taxon>Mucoromycotina</taxon>
        <taxon>Endogonomycetes</taxon>
        <taxon>Endogonales</taxon>
        <taxon>Endogonaceae</taxon>
        <taxon>Jimgerdemannia</taxon>
    </lineage>
</organism>
<comment type="caution">
    <text evidence="2">The sequence shown here is derived from an EMBL/GenBank/DDBJ whole genome shotgun (WGS) entry which is preliminary data.</text>
</comment>
<evidence type="ECO:0000313" key="3">
    <source>
        <dbReference type="Proteomes" id="UP000268093"/>
    </source>
</evidence>
<feature type="compositionally biased region" description="Pro residues" evidence="1">
    <location>
        <begin position="101"/>
        <end position="114"/>
    </location>
</feature>
<evidence type="ECO:0000313" key="2">
    <source>
        <dbReference type="EMBL" id="RUP48749.1"/>
    </source>
</evidence>
<dbReference type="Proteomes" id="UP000268093">
    <property type="component" value="Unassembled WGS sequence"/>
</dbReference>
<reference evidence="2 3" key="1">
    <citation type="journal article" date="2018" name="New Phytol.">
        <title>Phylogenomics of Endogonaceae and evolution of mycorrhizas within Mucoromycota.</title>
        <authorList>
            <person name="Chang Y."/>
            <person name="Desiro A."/>
            <person name="Na H."/>
            <person name="Sandor L."/>
            <person name="Lipzen A."/>
            <person name="Clum A."/>
            <person name="Barry K."/>
            <person name="Grigoriev I.V."/>
            <person name="Martin F.M."/>
            <person name="Stajich J.E."/>
            <person name="Smith M.E."/>
            <person name="Bonito G."/>
            <person name="Spatafora J.W."/>
        </authorList>
    </citation>
    <scope>NUCLEOTIDE SEQUENCE [LARGE SCALE GENOMIC DNA]</scope>
    <source>
        <strain evidence="2 3">GMNB39</strain>
    </source>
</reference>
<dbReference type="EMBL" id="RBNI01003005">
    <property type="protein sequence ID" value="RUP48749.1"/>
    <property type="molecule type" value="Genomic_DNA"/>
</dbReference>
<gene>
    <name evidence="2" type="ORF">BC936DRAFT_144062</name>
</gene>
<dbReference type="AlphaFoldDB" id="A0A433DD46"/>
<sequence>MREGKCKKISQSNRPSQYHISDAHLPIQTTLPATIPHPPQAASAPSHQICHRLLCQLGCRAAQPDPPVLQHPVALLQLSSVGGEAELQPSLHPTAPSPASSRPPPPPPPPPPRIDVPERRTRAAGNTHRGASVEAEGTARKGAACAGPATNSGAPWSRSGMRPGTGLSACRCRGSGWCCRRSWRHRPIRNGHFCIHPVDE</sequence>
<accession>A0A433DD46</accession>